<dbReference type="GO" id="GO:0005829">
    <property type="term" value="C:cytosol"/>
    <property type="evidence" value="ECO:0007669"/>
    <property type="project" value="TreeGrafter"/>
</dbReference>
<keyword evidence="3" id="KW-0442">Lipid degradation</keyword>
<proteinExistence type="predicted"/>
<dbReference type="Gene3D" id="3.40.1090.10">
    <property type="entry name" value="Cytosolic phospholipase A2 catalytic domain"/>
    <property type="match status" value="2"/>
</dbReference>
<evidence type="ECO:0000313" key="6">
    <source>
        <dbReference type="Proteomes" id="UP000314294"/>
    </source>
</evidence>
<dbReference type="OrthoDB" id="419768at2759"/>
<dbReference type="EMBL" id="SRLO01003819">
    <property type="protein sequence ID" value="TNN31087.1"/>
    <property type="molecule type" value="Genomic_DNA"/>
</dbReference>
<comment type="caution">
    <text evidence="5">The sequence shown here is derived from an EMBL/GenBank/DDBJ whole genome shotgun (WGS) entry which is preliminary data.</text>
</comment>
<evidence type="ECO:0000256" key="3">
    <source>
        <dbReference type="PROSITE-ProRule" id="PRU00555"/>
    </source>
</evidence>
<dbReference type="InterPro" id="IPR016035">
    <property type="entry name" value="Acyl_Trfase/lysoPLipase"/>
</dbReference>
<keyword evidence="6" id="KW-1185">Reference proteome</keyword>
<sequence>MTGLLGSLRGLKEIGVLDAVSYITGVSGSTWAMSTLYQEDNWSHEDMDSVILAKKERMTTSILSVFSPEKLLYYKEEIVEKEQDGYMVSLIDMLGLVFEQLVFGKVGIQKYGTFVQTEAFGSQFFLSHIVKKLPEVRLPYLIGVDTEPSTLDTQLISPTTDITSVVTDFFKNRPAIAEMYNFMRGLFMHMDYNRRSSFVAWKETHLDAFPNQLTPSDATLRLIDSGHAINLGCVPVLRPERDVLEKTAAYCKDRDIPFPNADSSSLQKKPYKEVYIFEDKENPRAPIVVHFPLVNVTYKTFKHPGVKRETEEDMRAGEVDVSSNASPYLTKNFTYSEEDYEALVDLSTYNIVNNKDSILDALRKAVERSASKMKK</sequence>
<accession>A0A4Z2EQ66</accession>
<dbReference type="GO" id="GO:0005544">
    <property type="term" value="F:calcium-dependent phospholipid binding"/>
    <property type="evidence" value="ECO:0007669"/>
    <property type="project" value="TreeGrafter"/>
</dbReference>
<organism evidence="5 6">
    <name type="scientific">Liparis tanakae</name>
    <name type="common">Tanaka's snailfish</name>
    <dbReference type="NCBI Taxonomy" id="230148"/>
    <lineage>
        <taxon>Eukaryota</taxon>
        <taxon>Metazoa</taxon>
        <taxon>Chordata</taxon>
        <taxon>Craniata</taxon>
        <taxon>Vertebrata</taxon>
        <taxon>Euteleostomi</taxon>
        <taxon>Actinopterygii</taxon>
        <taxon>Neopterygii</taxon>
        <taxon>Teleostei</taxon>
        <taxon>Neoteleostei</taxon>
        <taxon>Acanthomorphata</taxon>
        <taxon>Eupercaria</taxon>
        <taxon>Perciformes</taxon>
        <taxon>Cottioidei</taxon>
        <taxon>Cottales</taxon>
        <taxon>Liparidae</taxon>
        <taxon>Liparis</taxon>
    </lineage>
</organism>
<keyword evidence="1 3" id="KW-0378">Hydrolase</keyword>
<dbReference type="Pfam" id="PF01735">
    <property type="entry name" value="PLA2_B"/>
    <property type="match status" value="1"/>
</dbReference>
<dbReference type="InterPro" id="IPR002642">
    <property type="entry name" value="LysoPLipase_cat_dom"/>
</dbReference>
<evidence type="ECO:0000256" key="1">
    <source>
        <dbReference type="ARBA" id="ARBA00022801"/>
    </source>
</evidence>
<dbReference type="GO" id="GO:0047498">
    <property type="term" value="F:calcium-dependent phospholipase A2 activity"/>
    <property type="evidence" value="ECO:0007669"/>
    <property type="project" value="TreeGrafter"/>
</dbReference>
<reference evidence="5 6" key="1">
    <citation type="submission" date="2019-03" db="EMBL/GenBank/DDBJ databases">
        <title>First draft genome of Liparis tanakae, snailfish: a comprehensive survey of snailfish specific genes.</title>
        <authorList>
            <person name="Kim W."/>
            <person name="Song I."/>
            <person name="Jeong J.-H."/>
            <person name="Kim D."/>
            <person name="Kim S."/>
            <person name="Ryu S."/>
            <person name="Song J.Y."/>
            <person name="Lee S.K."/>
        </authorList>
    </citation>
    <scope>NUCLEOTIDE SEQUENCE [LARGE SCALE GENOMIC DNA]</scope>
    <source>
        <tissue evidence="5">Muscle</tissue>
    </source>
</reference>
<evidence type="ECO:0000313" key="5">
    <source>
        <dbReference type="EMBL" id="TNN31087.1"/>
    </source>
</evidence>
<gene>
    <name evidence="5" type="primary">Pla2g4b</name>
    <name evidence="5" type="ORF">EYF80_058761</name>
</gene>
<dbReference type="SUPFAM" id="SSF52151">
    <property type="entry name" value="FabD/lysophospholipase-like"/>
    <property type="match status" value="1"/>
</dbReference>
<feature type="domain" description="PLA2c" evidence="4">
    <location>
        <begin position="1"/>
        <end position="100"/>
    </location>
</feature>
<dbReference type="GO" id="GO:0046475">
    <property type="term" value="P:glycerophospholipid catabolic process"/>
    <property type="evidence" value="ECO:0007669"/>
    <property type="project" value="TreeGrafter"/>
</dbReference>
<dbReference type="Proteomes" id="UP000314294">
    <property type="component" value="Unassembled WGS sequence"/>
</dbReference>
<keyword evidence="2 3" id="KW-0443">Lipid metabolism</keyword>
<dbReference type="GO" id="GO:0005509">
    <property type="term" value="F:calcium ion binding"/>
    <property type="evidence" value="ECO:0007669"/>
    <property type="project" value="TreeGrafter"/>
</dbReference>
<dbReference type="PANTHER" id="PTHR10728">
    <property type="entry name" value="CYTOSOLIC PHOSPHOLIPASE A2"/>
    <property type="match status" value="1"/>
</dbReference>
<dbReference type="PROSITE" id="PS51210">
    <property type="entry name" value="PLA2C"/>
    <property type="match status" value="1"/>
</dbReference>
<dbReference type="AlphaFoldDB" id="A0A4Z2EQ66"/>
<protein>
    <submittedName>
        <fullName evidence="5">Cytosolic phospholipase A2 beta</fullName>
    </submittedName>
</protein>
<evidence type="ECO:0000259" key="4">
    <source>
        <dbReference type="PROSITE" id="PS51210"/>
    </source>
</evidence>
<dbReference type="PANTHER" id="PTHR10728:SF32">
    <property type="entry name" value="CYTOSOLIC PHOSPHOLIPASE A2 BETA"/>
    <property type="match status" value="1"/>
</dbReference>
<name>A0A4Z2EQ66_9TELE</name>
<evidence type="ECO:0000256" key="2">
    <source>
        <dbReference type="ARBA" id="ARBA00023098"/>
    </source>
</evidence>